<dbReference type="GO" id="GO:1990189">
    <property type="term" value="F:protein N-terminal-serine acetyltransferase activity"/>
    <property type="evidence" value="ECO:0007669"/>
    <property type="project" value="TreeGrafter"/>
</dbReference>
<dbReference type="Pfam" id="PF13302">
    <property type="entry name" value="Acetyltransf_3"/>
    <property type="match status" value="1"/>
</dbReference>
<dbReference type="SUPFAM" id="SSF55729">
    <property type="entry name" value="Acyl-CoA N-acyltransferases (Nat)"/>
    <property type="match status" value="1"/>
</dbReference>
<dbReference type="EMBL" id="CP022685">
    <property type="protein sequence ID" value="ATL28188.1"/>
    <property type="molecule type" value="Genomic_DNA"/>
</dbReference>
<protein>
    <recommendedName>
        <fullName evidence="1">N-acetyltransferase domain-containing protein</fullName>
    </recommendedName>
</protein>
<dbReference type="PANTHER" id="PTHR43441">
    <property type="entry name" value="RIBOSOMAL-PROTEIN-SERINE ACETYLTRANSFERASE"/>
    <property type="match status" value="1"/>
</dbReference>
<dbReference type="AlphaFoldDB" id="A0A291Q9E5"/>
<sequence>MPGCAHECCRVVITKVCPVITFDRRKGLATWTASPQNRLMEPVTLATERLSLRTFTPADTGEVYEACQDPDIQRWTTIPSPYARADADGFVNRMVPDGWRHDTEYTFAVRALEGGPLVAAASLHHPRSGAWEVGFWTAKEHRGRGYMTEVVLGLARWAFTDLRCTRLEWRAEVGNTGSRSVVEKAGFTVEGTLRGGLLNKGTLRDSWVGALLPSDLGLPSHQPYLPART</sequence>
<dbReference type="KEGG" id="sfk:KY5_3170"/>
<evidence type="ECO:0000313" key="3">
    <source>
        <dbReference type="Proteomes" id="UP000221011"/>
    </source>
</evidence>
<dbReference type="GO" id="GO:0008999">
    <property type="term" value="F:protein-N-terminal-alanine acetyltransferase activity"/>
    <property type="evidence" value="ECO:0007669"/>
    <property type="project" value="TreeGrafter"/>
</dbReference>
<dbReference type="InterPro" id="IPR000182">
    <property type="entry name" value="GNAT_dom"/>
</dbReference>
<name>A0A291Q9E5_9ACTN</name>
<dbReference type="Gene3D" id="3.40.630.30">
    <property type="match status" value="1"/>
</dbReference>
<organism evidence="2 3">
    <name type="scientific">Streptomyces formicae</name>
    <dbReference type="NCBI Taxonomy" id="1616117"/>
    <lineage>
        <taxon>Bacteria</taxon>
        <taxon>Bacillati</taxon>
        <taxon>Actinomycetota</taxon>
        <taxon>Actinomycetes</taxon>
        <taxon>Kitasatosporales</taxon>
        <taxon>Streptomycetaceae</taxon>
        <taxon>Streptomyces</taxon>
    </lineage>
</organism>
<feature type="domain" description="N-acetyltransferase" evidence="1">
    <location>
        <begin position="50"/>
        <end position="213"/>
    </location>
</feature>
<evidence type="ECO:0000313" key="2">
    <source>
        <dbReference type="EMBL" id="ATL28188.1"/>
    </source>
</evidence>
<accession>A0A291Q9E5</accession>
<dbReference type="InterPro" id="IPR016181">
    <property type="entry name" value="Acyl_CoA_acyltransferase"/>
</dbReference>
<gene>
    <name evidence="2" type="ORF">KY5_3170</name>
</gene>
<dbReference type="GO" id="GO:0005737">
    <property type="term" value="C:cytoplasm"/>
    <property type="evidence" value="ECO:0007669"/>
    <property type="project" value="TreeGrafter"/>
</dbReference>
<reference evidence="2 3" key="1">
    <citation type="submission" date="2017-08" db="EMBL/GenBank/DDBJ databases">
        <title>Complete Genome Sequence of Streptomyces formicae KY5, the formicamycin producer.</title>
        <authorList>
            <person name="Holmes N.A."/>
            <person name="Devine R."/>
            <person name="Qin Z."/>
            <person name="Seipke R.F."/>
            <person name="Wilkinson B."/>
            <person name="Hutchings M.I."/>
        </authorList>
    </citation>
    <scope>NUCLEOTIDE SEQUENCE [LARGE SCALE GENOMIC DNA]</scope>
    <source>
        <strain evidence="2 3">KY5</strain>
    </source>
</reference>
<proteinExistence type="predicted"/>
<dbReference type="Proteomes" id="UP000221011">
    <property type="component" value="Chromosome"/>
</dbReference>
<dbReference type="PROSITE" id="PS51186">
    <property type="entry name" value="GNAT"/>
    <property type="match status" value="1"/>
</dbReference>
<dbReference type="PANTHER" id="PTHR43441:SF10">
    <property type="entry name" value="ACETYLTRANSFERASE"/>
    <property type="match status" value="1"/>
</dbReference>
<evidence type="ECO:0000259" key="1">
    <source>
        <dbReference type="PROSITE" id="PS51186"/>
    </source>
</evidence>
<keyword evidence="3" id="KW-1185">Reference proteome</keyword>
<dbReference type="InterPro" id="IPR051908">
    <property type="entry name" value="Ribosomal_N-acetyltransferase"/>
</dbReference>